<dbReference type="EMBL" id="AY915757">
    <property type="protein sequence ID" value="AAX30978.2"/>
    <property type="molecule type" value="mRNA"/>
</dbReference>
<dbReference type="AlphaFoldDB" id="Q5BR58"/>
<reference evidence="1" key="2">
    <citation type="journal article" date="2006" name="PLoS Pathog.">
        <title>New perspectives on host-parasite interplay by comparative transcriptomic and proteomic analyses of Schistosoma japonicum.</title>
        <authorList>
            <person name="Liu F."/>
            <person name="Lu J."/>
            <person name="Hu W."/>
            <person name="Wang S.Y."/>
            <person name="Cui S.J."/>
            <person name="Chi M."/>
            <person name="Yan Q."/>
            <person name="Wang X.R."/>
            <person name="Song H.D."/>
            <person name="Xu X.N."/>
            <person name="Wang J.J."/>
            <person name="Zhang X.L."/>
            <person name="Zhang X."/>
            <person name="Wang Z.Q."/>
            <person name="Xue C.L."/>
            <person name="Brindley P.J."/>
            <person name="McManus D.P."/>
            <person name="Yang P.Y."/>
            <person name="Feng Z."/>
            <person name="Chen Z."/>
            <person name="Han Z.G."/>
        </authorList>
    </citation>
    <scope>NUCLEOTIDE SEQUENCE</scope>
</reference>
<name>Q5BR58_SCHJA</name>
<evidence type="ECO:0000313" key="1">
    <source>
        <dbReference type="EMBL" id="AAX30978.2"/>
    </source>
</evidence>
<reference evidence="1" key="1">
    <citation type="submission" date="2005-01" db="EMBL/GenBank/DDBJ databases">
        <authorList>
            <person name="Han Z."/>
        </authorList>
    </citation>
    <scope>NUCLEOTIDE SEQUENCE</scope>
</reference>
<proteinExistence type="evidence at transcript level"/>
<sequence length="56" mass="6896">MFHVFIQCMPKKFKKWNVKYVMKKPMIYLHNKICLKMELMTAKDRLLIDPSTWSFD</sequence>
<protein>
    <submittedName>
        <fullName evidence="1">SJCHGC09672 protein</fullName>
    </submittedName>
</protein>
<organism evidence="1">
    <name type="scientific">Schistosoma japonicum</name>
    <name type="common">Blood fluke</name>
    <dbReference type="NCBI Taxonomy" id="6182"/>
    <lineage>
        <taxon>Eukaryota</taxon>
        <taxon>Metazoa</taxon>
        <taxon>Spiralia</taxon>
        <taxon>Lophotrochozoa</taxon>
        <taxon>Platyhelminthes</taxon>
        <taxon>Trematoda</taxon>
        <taxon>Digenea</taxon>
        <taxon>Strigeidida</taxon>
        <taxon>Schistosomatoidea</taxon>
        <taxon>Schistosomatidae</taxon>
        <taxon>Schistosoma</taxon>
    </lineage>
</organism>
<feature type="non-terminal residue" evidence="1">
    <location>
        <position position="56"/>
    </location>
</feature>
<accession>Q5BR58</accession>